<evidence type="ECO:0000313" key="3">
    <source>
        <dbReference type="EMBL" id="EJZ62396.1"/>
    </source>
</evidence>
<accession>K0WVX7</accession>
<dbReference type="Pfam" id="PF01757">
    <property type="entry name" value="Acyl_transf_3"/>
    <property type="match status" value="1"/>
</dbReference>
<gene>
    <name evidence="3" type="ORF">HMPREF9448_02515</name>
</gene>
<feature type="transmembrane region" description="Helical" evidence="1">
    <location>
        <begin position="16"/>
        <end position="32"/>
    </location>
</feature>
<keyword evidence="1" id="KW-1133">Transmembrane helix</keyword>
<dbReference type="HOGENOM" id="CLU_1393942_0_0_10"/>
<keyword evidence="1" id="KW-0472">Membrane</keyword>
<name>K0WVX7_9BACT</name>
<evidence type="ECO:0000256" key="1">
    <source>
        <dbReference type="SAM" id="Phobius"/>
    </source>
</evidence>
<reference evidence="3 4" key="1">
    <citation type="submission" date="2012-08" db="EMBL/GenBank/DDBJ databases">
        <title>The Genome Sequence of Barnesiella intestinihominis YIT 11860.</title>
        <authorList>
            <consortium name="The Broad Institute Genome Sequencing Platform"/>
            <person name="Earl A."/>
            <person name="Ward D."/>
            <person name="Feldgarden M."/>
            <person name="Gevers D."/>
            <person name="Morotomi M."/>
            <person name="Walker B."/>
            <person name="Young S.K."/>
            <person name="Zeng Q."/>
            <person name="Gargeya S."/>
            <person name="Fitzgerald M."/>
            <person name="Haas B."/>
            <person name="Abouelleil A."/>
            <person name="Alvarado L."/>
            <person name="Arachchi H.M."/>
            <person name="Berlin A.M."/>
            <person name="Chapman S.B."/>
            <person name="Goldberg J."/>
            <person name="Griggs A."/>
            <person name="Gujja S."/>
            <person name="Hansen M."/>
            <person name="Howarth C."/>
            <person name="Imamovic A."/>
            <person name="Larimer J."/>
            <person name="McCowen C."/>
            <person name="Montmayeur A."/>
            <person name="Murphy C."/>
            <person name="Neiman D."/>
            <person name="Pearson M."/>
            <person name="Priest M."/>
            <person name="Roberts A."/>
            <person name="Saif S."/>
            <person name="Shea T."/>
            <person name="Sisk P."/>
            <person name="Sykes S."/>
            <person name="Wortman J."/>
            <person name="Nusbaum C."/>
            <person name="Birren B."/>
        </authorList>
    </citation>
    <scope>NUCLEOTIDE SEQUENCE [LARGE SCALE GENOMIC DNA]</scope>
    <source>
        <strain evidence="3 4">YIT 11860</strain>
    </source>
</reference>
<dbReference type="EMBL" id="ADLE01000017">
    <property type="protein sequence ID" value="EJZ62396.1"/>
    <property type="molecule type" value="Genomic_DNA"/>
</dbReference>
<organism evidence="3 4">
    <name type="scientific">Barnesiella intestinihominis YIT 11860</name>
    <dbReference type="NCBI Taxonomy" id="742726"/>
    <lineage>
        <taxon>Bacteria</taxon>
        <taxon>Pseudomonadati</taxon>
        <taxon>Bacteroidota</taxon>
        <taxon>Bacteroidia</taxon>
        <taxon>Bacteroidales</taxon>
        <taxon>Barnesiellaceae</taxon>
        <taxon>Barnesiella</taxon>
    </lineage>
</organism>
<feature type="transmembrane region" description="Helical" evidence="1">
    <location>
        <begin position="38"/>
        <end position="62"/>
    </location>
</feature>
<proteinExistence type="predicted"/>
<dbReference type="Proteomes" id="UP000006044">
    <property type="component" value="Unassembled WGS sequence"/>
</dbReference>
<dbReference type="InterPro" id="IPR002656">
    <property type="entry name" value="Acyl_transf_3_dom"/>
</dbReference>
<feature type="transmembrane region" description="Helical" evidence="1">
    <location>
        <begin position="74"/>
        <end position="91"/>
    </location>
</feature>
<feature type="transmembrane region" description="Helical" evidence="1">
    <location>
        <begin position="124"/>
        <end position="145"/>
    </location>
</feature>
<comment type="caution">
    <text evidence="3">The sequence shown here is derived from an EMBL/GenBank/DDBJ whole genome shotgun (WGS) entry which is preliminary data.</text>
</comment>
<feature type="domain" description="Acyltransferase 3" evidence="2">
    <location>
        <begin position="3"/>
        <end position="181"/>
    </location>
</feature>
<dbReference type="AlphaFoldDB" id="K0WVX7"/>
<evidence type="ECO:0000259" key="2">
    <source>
        <dbReference type="Pfam" id="PF01757"/>
    </source>
</evidence>
<feature type="transmembrane region" description="Helical" evidence="1">
    <location>
        <begin position="97"/>
        <end position="117"/>
    </location>
</feature>
<dbReference type="GO" id="GO:0016747">
    <property type="term" value="F:acyltransferase activity, transferring groups other than amino-acyl groups"/>
    <property type="evidence" value="ECO:0007669"/>
    <property type="project" value="InterPro"/>
</dbReference>
<feature type="transmembrane region" description="Helical" evidence="1">
    <location>
        <begin position="165"/>
        <end position="187"/>
    </location>
</feature>
<evidence type="ECO:0000313" key="4">
    <source>
        <dbReference type="Proteomes" id="UP000006044"/>
    </source>
</evidence>
<sequence>MQLIYWCMNKITPEKYRTIIYLILTAVIMIWNEEIKSYPTIFMFNNAVQWLPYFIIGNLFGLKLSRLILDYPSKYIIVLTTLVTFIGLQAIDCNLPAYFFLKAIVLFLCFMSALSYFNDNKNHICAIVRTLGTSTLFILCIHILIQTPFQRAIMKIFGHREVFTGYIDVALTLLVIYLLIPFVNKYLPWAIGKKR</sequence>
<protein>
    <recommendedName>
        <fullName evidence="2">Acyltransferase 3 domain-containing protein</fullName>
    </recommendedName>
</protein>
<keyword evidence="1" id="KW-0812">Transmembrane</keyword>
<keyword evidence="4" id="KW-1185">Reference proteome</keyword>